<evidence type="ECO:0000313" key="1">
    <source>
        <dbReference type="EMBL" id="TKX19189.1"/>
    </source>
</evidence>
<comment type="caution">
    <text evidence="1">The sequence shown here is derived from an EMBL/GenBank/DDBJ whole genome shotgun (WGS) entry which is preliminary data.</text>
</comment>
<reference evidence="1 2" key="1">
    <citation type="submission" date="2018-02" db="EMBL/GenBank/DDBJ databases">
        <title>Draft genome sequences of Elsinoe sp., causing black scab on jojoba.</title>
        <authorList>
            <person name="Stodart B."/>
            <person name="Jeffress S."/>
            <person name="Ash G."/>
            <person name="Arun Chinnappa K."/>
        </authorList>
    </citation>
    <scope>NUCLEOTIDE SEQUENCE [LARGE SCALE GENOMIC DNA]</scope>
    <source>
        <strain evidence="1 2">Hillstone_2</strain>
    </source>
</reference>
<evidence type="ECO:0000313" key="2">
    <source>
        <dbReference type="Proteomes" id="UP000308133"/>
    </source>
</evidence>
<proteinExistence type="predicted"/>
<name>A0A4U7AMX1_9PEZI</name>
<dbReference type="AlphaFoldDB" id="A0A4U7AMX1"/>
<dbReference type="EMBL" id="PTQR01000118">
    <property type="protein sequence ID" value="TKX19189.1"/>
    <property type="molecule type" value="Genomic_DNA"/>
</dbReference>
<dbReference type="Pfam" id="PF12239">
    <property type="entry name" value="DUF3605"/>
    <property type="match status" value="1"/>
</dbReference>
<organism evidence="1 2">
    <name type="scientific">Elsinoe australis</name>
    <dbReference type="NCBI Taxonomy" id="40998"/>
    <lineage>
        <taxon>Eukaryota</taxon>
        <taxon>Fungi</taxon>
        <taxon>Dikarya</taxon>
        <taxon>Ascomycota</taxon>
        <taxon>Pezizomycotina</taxon>
        <taxon>Dothideomycetes</taxon>
        <taxon>Dothideomycetidae</taxon>
        <taxon>Myriangiales</taxon>
        <taxon>Elsinoaceae</taxon>
        <taxon>Elsinoe</taxon>
    </lineage>
</organism>
<evidence type="ECO:0008006" key="3">
    <source>
        <dbReference type="Google" id="ProtNLM"/>
    </source>
</evidence>
<dbReference type="GO" id="GO:0006044">
    <property type="term" value="P:N-acetylglucosamine metabolic process"/>
    <property type="evidence" value="ECO:0007669"/>
    <property type="project" value="TreeGrafter"/>
</dbReference>
<dbReference type="Proteomes" id="UP000308133">
    <property type="component" value="Unassembled WGS sequence"/>
</dbReference>
<dbReference type="GO" id="GO:0005737">
    <property type="term" value="C:cytoplasm"/>
    <property type="evidence" value="ECO:0007669"/>
    <property type="project" value="TreeGrafter"/>
</dbReference>
<dbReference type="PANTHER" id="PTHR35020:SF4">
    <property type="entry name" value="N-ACETYLGLUCOSAMINE-INDUCED PROTEIN 1"/>
    <property type="match status" value="1"/>
</dbReference>
<sequence length="229" mass="26969">MSNADEKAPYWRVNVPEAEWPDSCPDFLLDIKDKGRRVLATKDEDYHILTWDEVKTVVKDNDLDAFQRIPSDYRRYLEYTHKIKKEWGSIMNFVILERIRWKNLTPSGPPFEKAEDIRILYNDWPYGVDPSIVHLVVWTKFQLEEDPSTGDLSDRGRAQIDDYVEVTFRGRVPRDHVVWFKNWRGLQSVAAVVHFHVMLYKPGMAFIAKLTNGDMPLNEKVKRESSLNR</sequence>
<dbReference type="InterPro" id="IPR022036">
    <property type="entry name" value="DUF3605"/>
</dbReference>
<protein>
    <recommendedName>
        <fullName evidence="3">N-acetylglucosamine-induced protein 1</fullName>
    </recommendedName>
</protein>
<dbReference type="PANTHER" id="PTHR35020">
    <property type="entry name" value="N-ACETYLGLUCOSAMINE-INDUCED PROTEIN 1"/>
    <property type="match status" value="1"/>
</dbReference>
<gene>
    <name evidence="1" type="ORF">C1H76_8643</name>
</gene>
<accession>A0A4U7AMX1</accession>